<comment type="caution">
    <text evidence="1">The sequence shown here is derived from an EMBL/GenBank/DDBJ whole genome shotgun (WGS) entry which is preliminary data.</text>
</comment>
<protein>
    <submittedName>
        <fullName evidence="1">Uncharacterized protein</fullName>
    </submittedName>
</protein>
<name>A0A5C6TLJ8_FUSOC</name>
<evidence type="ECO:0000313" key="1">
    <source>
        <dbReference type="EMBL" id="TXC11737.1"/>
    </source>
</evidence>
<dbReference type="Proteomes" id="UP000321331">
    <property type="component" value="Unassembled WGS sequence"/>
</dbReference>
<organism evidence="1 2">
    <name type="scientific">Fusarium oxysporum f. sp. cubense</name>
    <dbReference type="NCBI Taxonomy" id="61366"/>
    <lineage>
        <taxon>Eukaryota</taxon>
        <taxon>Fungi</taxon>
        <taxon>Dikarya</taxon>
        <taxon>Ascomycota</taxon>
        <taxon>Pezizomycotina</taxon>
        <taxon>Sordariomycetes</taxon>
        <taxon>Hypocreomycetidae</taxon>
        <taxon>Hypocreales</taxon>
        <taxon>Nectriaceae</taxon>
        <taxon>Fusarium</taxon>
        <taxon>Fusarium oxysporum species complex</taxon>
    </lineage>
</organism>
<reference evidence="1 2" key="1">
    <citation type="submission" date="2019-07" db="EMBL/GenBank/DDBJ databases">
        <title>The First High-Quality Draft Genome Sequence of the Causal Agent of the Current Panama Disease Epidemic.</title>
        <authorList>
            <person name="Warmington R.J."/>
            <person name="Kay W."/>
            <person name="Jeffries A."/>
            <person name="Bebber D."/>
            <person name="Moore K."/>
            <person name="Studholme D.J."/>
        </authorList>
    </citation>
    <scope>NUCLEOTIDE SEQUENCE [LARGE SCALE GENOMIC DNA]</scope>
    <source>
        <strain evidence="1 2">TR4</strain>
    </source>
</reference>
<evidence type="ECO:0000313" key="2">
    <source>
        <dbReference type="Proteomes" id="UP000321331"/>
    </source>
</evidence>
<accession>A0A5C6TLJ8</accession>
<dbReference type="EMBL" id="VMNF01000003">
    <property type="protein sequence ID" value="TXC11737.1"/>
    <property type="molecule type" value="Genomic_DNA"/>
</dbReference>
<gene>
    <name evidence="1" type="ORF">FocTR4_00006503</name>
</gene>
<dbReference type="AlphaFoldDB" id="A0A5C6TLJ8"/>
<proteinExistence type="predicted"/>
<feature type="non-terminal residue" evidence="1">
    <location>
        <position position="1"/>
    </location>
</feature>
<sequence>DQLLREDIPRKLIEAEPVDTEGEAGIYMFPLVRCDLEDPIHRRCIAAAIAKMKTTRITYATEWSSWGAICVGVRPNCLIPGLTTIASRERNLAAYMLQPPVATTLEPRQRTAPVTTHISYTSADFYRENNERLEALLLPGTQPESL</sequence>